<sequence length="442" mass="47454">MTTKTWAKLSVAAIALAAVNGEAFAGSFAVREQSAYYQGLSFAGNGTTGPSISSIFWNPATITGAGDGITFESHNTFIIPDSEIDGQLTGAPLAGIPSSNTSSGDIGSEAWVPSTYLSYKVNEDIFLGLAINAPFGLGTKPDTNWAGQFYSRSSNALSINANPLVGYKINEKISVAVGLQVQYFDVSLKSAVPSAALGFPTGELEGDDVGFGATAGVTFKPTDGTELGVGYRSAISHKLDGDFNLPAALGGSRPITAKLILPDSVTFSFKQRVNESFRVLGSVEWTNWSRLTAPKVINSNTGGLERTLEFNYDDGWFFALGGEYDYNEDLTLRAGLAYEISPIDDDIRGTRVPDADRFWLSGGLTYNVNENLAFDLGYTHIFLEDADIDISGNHQDLITLGGVFPLPYNGEVETSIDIISASVRYRWGGPSKDRDYDTTRKY</sequence>
<dbReference type="Gene3D" id="2.40.160.60">
    <property type="entry name" value="Outer membrane protein transport protein (OMPP1/FadL/TodX)"/>
    <property type="match status" value="1"/>
</dbReference>
<dbReference type="RefSeq" id="WP_160774188.1">
    <property type="nucleotide sequence ID" value="NZ_WUMV01000001.1"/>
</dbReference>
<keyword evidence="10" id="KW-1185">Reference proteome</keyword>
<name>A0A7X3S642_9HYPH</name>
<evidence type="ECO:0000256" key="4">
    <source>
        <dbReference type="ARBA" id="ARBA00022692"/>
    </source>
</evidence>
<accession>A0A7X3S642</accession>
<evidence type="ECO:0000256" key="8">
    <source>
        <dbReference type="SAM" id="SignalP"/>
    </source>
</evidence>
<evidence type="ECO:0000256" key="5">
    <source>
        <dbReference type="ARBA" id="ARBA00022729"/>
    </source>
</evidence>
<keyword evidence="4" id="KW-0812">Transmembrane</keyword>
<comment type="subcellular location">
    <subcellularLocation>
        <location evidence="1">Cell outer membrane</location>
        <topology evidence="1">Multi-pass membrane protein</topology>
    </subcellularLocation>
</comment>
<comment type="caution">
    <text evidence="9">The sequence shown here is derived from an EMBL/GenBank/DDBJ whole genome shotgun (WGS) entry which is preliminary data.</text>
</comment>
<dbReference type="Proteomes" id="UP000433101">
    <property type="component" value="Unassembled WGS sequence"/>
</dbReference>
<dbReference type="AlphaFoldDB" id="A0A7X3S642"/>
<keyword evidence="5 8" id="KW-0732">Signal</keyword>
<comment type="similarity">
    <text evidence="2">Belongs to the OmpP1/FadL family.</text>
</comment>
<dbReference type="EMBL" id="WUMV01000001">
    <property type="protein sequence ID" value="MXN63674.1"/>
    <property type="molecule type" value="Genomic_DNA"/>
</dbReference>
<keyword evidence="7" id="KW-0998">Cell outer membrane</keyword>
<evidence type="ECO:0000256" key="2">
    <source>
        <dbReference type="ARBA" id="ARBA00008163"/>
    </source>
</evidence>
<protein>
    <submittedName>
        <fullName evidence="9">Transporter</fullName>
    </submittedName>
</protein>
<evidence type="ECO:0000256" key="1">
    <source>
        <dbReference type="ARBA" id="ARBA00004571"/>
    </source>
</evidence>
<gene>
    <name evidence="9" type="ORF">GR183_02055</name>
</gene>
<evidence type="ECO:0000313" key="9">
    <source>
        <dbReference type="EMBL" id="MXN63674.1"/>
    </source>
</evidence>
<evidence type="ECO:0000256" key="6">
    <source>
        <dbReference type="ARBA" id="ARBA00023136"/>
    </source>
</evidence>
<dbReference type="GO" id="GO:0015483">
    <property type="term" value="F:long-chain fatty acid transporting porin activity"/>
    <property type="evidence" value="ECO:0007669"/>
    <property type="project" value="TreeGrafter"/>
</dbReference>
<keyword evidence="3" id="KW-1134">Transmembrane beta strand</keyword>
<dbReference type="Pfam" id="PF03349">
    <property type="entry name" value="Toluene_X"/>
    <property type="match status" value="1"/>
</dbReference>
<feature type="chain" id="PRO_5031150728" evidence="8">
    <location>
        <begin position="26"/>
        <end position="442"/>
    </location>
</feature>
<feature type="signal peptide" evidence="8">
    <location>
        <begin position="1"/>
        <end position="25"/>
    </location>
</feature>
<dbReference type="InterPro" id="IPR005017">
    <property type="entry name" value="OMPP1/FadL/TodX"/>
</dbReference>
<evidence type="ECO:0000256" key="7">
    <source>
        <dbReference type="ARBA" id="ARBA00023237"/>
    </source>
</evidence>
<dbReference type="SUPFAM" id="SSF56935">
    <property type="entry name" value="Porins"/>
    <property type="match status" value="1"/>
</dbReference>
<reference evidence="9 10" key="1">
    <citation type="submission" date="2019-12" db="EMBL/GenBank/DDBJ databases">
        <authorList>
            <person name="Li M."/>
        </authorList>
    </citation>
    <scope>NUCLEOTIDE SEQUENCE [LARGE SCALE GENOMIC DNA]</scope>
    <source>
        <strain evidence="9 10">GBMRC 2046</strain>
    </source>
</reference>
<evidence type="ECO:0000256" key="3">
    <source>
        <dbReference type="ARBA" id="ARBA00022452"/>
    </source>
</evidence>
<dbReference type="GO" id="GO:0009279">
    <property type="term" value="C:cell outer membrane"/>
    <property type="evidence" value="ECO:0007669"/>
    <property type="project" value="UniProtKB-SubCell"/>
</dbReference>
<evidence type="ECO:0000313" key="10">
    <source>
        <dbReference type="Proteomes" id="UP000433101"/>
    </source>
</evidence>
<dbReference type="PANTHER" id="PTHR35093:SF8">
    <property type="entry name" value="OUTER MEMBRANE PROTEIN NMB0088-RELATED"/>
    <property type="match status" value="1"/>
</dbReference>
<dbReference type="PANTHER" id="PTHR35093">
    <property type="entry name" value="OUTER MEMBRANE PROTEIN NMB0088-RELATED"/>
    <property type="match status" value="1"/>
</dbReference>
<proteinExistence type="inferred from homology"/>
<keyword evidence="6" id="KW-0472">Membrane</keyword>
<organism evidence="9 10">
    <name type="scientific">Stappia sediminis</name>
    <dbReference type="NCBI Taxonomy" id="2692190"/>
    <lineage>
        <taxon>Bacteria</taxon>
        <taxon>Pseudomonadati</taxon>
        <taxon>Pseudomonadota</taxon>
        <taxon>Alphaproteobacteria</taxon>
        <taxon>Hyphomicrobiales</taxon>
        <taxon>Stappiaceae</taxon>
        <taxon>Stappia</taxon>
    </lineage>
</organism>